<evidence type="ECO:0000256" key="1">
    <source>
        <dbReference type="ARBA" id="ARBA00004370"/>
    </source>
</evidence>
<keyword evidence="8" id="KW-1185">Reference proteome</keyword>
<keyword evidence="4 5" id="KW-0472">Membrane</keyword>
<dbReference type="InterPro" id="IPR019427">
    <property type="entry name" value="7TM_GPCR_serpentine_rcpt_Srw"/>
</dbReference>
<dbReference type="InterPro" id="IPR017452">
    <property type="entry name" value="GPCR_Rhodpsn_7TM"/>
</dbReference>
<name>A0AAV2HCW2_LYMST</name>
<dbReference type="SUPFAM" id="SSF81321">
    <property type="entry name" value="Family A G protein-coupled receptor-like"/>
    <property type="match status" value="1"/>
</dbReference>
<feature type="domain" description="G-protein coupled receptors family 1 profile" evidence="6">
    <location>
        <begin position="51"/>
        <end position="324"/>
    </location>
</feature>
<dbReference type="PANTHER" id="PTHR46641">
    <property type="entry name" value="FMRFAMIDE RECEPTOR-RELATED"/>
    <property type="match status" value="1"/>
</dbReference>
<comment type="caution">
    <text evidence="7">The sequence shown here is derived from an EMBL/GenBank/DDBJ whole genome shotgun (WGS) entry which is preliminary data.</text>
</comment>
<sequence>MVVLEVVDSSLLVTAVVPYRDKIIEDDLAEIFITINLGVTSGVISVLGIVGNIINIIIFTKQGFKDTVNISFFVLAVTDFLSLLTLLWVSICFFPPFRYSDLPFSSTDIEYLTGGWPHIICSRTTGWITAFVTIERCLCIALPLKVKTIVTGRRVVMCIAVIVLFVIASVAPAYYTSRLAWTYNPLLNRTMLGLVFTPDRNEVEEVAFAINSVFSPLGSFGAVVISTVILVVKLNEKTKWRQQSVADKDKNANISTKEQKVVKMVVGISTIFIVTYTPAAIIFSAMAREPEFRLTGYYSNINIVVVSISFILEAVNGSVNIIVYYKMSTRFRICFLALFNIETSEKSAAAR</sequence>
<dbReference type="InterPro" id="IPR052954">
    <property type="entry name" value="GPCR-Ligand_Int"/>
</dbReference>
<evidence type="ECO:0000313" key="7">
    <source>
        <dbReference type="EMBL" id="CAL1529998.1"/>
    </source>
</evidence>
<evidence type="ECO:0000259" key="6">
    <source>
        <dbReference type="PROSITE" id="PS50262"/>
    </source>
</evidence>
<feature type="transmembrane region" description="Helical" evidence="5">
    <location>
        <begin position="155"/>
        <end position="175"/>
    </location>
</feature>
<feature type="transmembrane region" description="Helical" evidence="5">
    <location>
        <begin position="31"/>
        <end position="58"/>
    </location>
</feature>
<accession>A0AAV2HCW2</accession>
<dbReference type="EMBL" id="CAXITT010000060">
    <property type="protein sequence ID" value="CAL1529998.1"/>
    <property type="molecule type" value="Genomic_DNA"/>
</dbReference>
<evidence type="ECO:0000256" key="3">
    <source>
        <dbReference type="ARBA" id="ARBA00022989"/>
    </source>
</evidence>
<gene>
    <name evidence="7" type="ORF">GSLYS_00004131001</name>
</gene>
<dbReference type="PANTHER" id="PTHR46641:SF2">
    <property type="entry name" value="FMRFAMIDE RECEPTOR"/>
    <property type="match status" value="1"/>
</dbReference>
<keyword evidence="2 5" id="KW-0812">Transmembrane</keyword>
<feature type="transmembrane region" description="Helical" evidence="5">
    <location>
        <begin position="261"/>
        <end position="283"/>
    </location>
</feature>
<evidence type="ECO:0000256" key="5">
    <source>
        <dbReference type="SAM" id="Phobius"/>
    </source>
</evidence>
<dbReference type="InterPro" id="IPR000276">
    <property type="entry name" value="GPCR_Rhodpsn"/>
</dbReference>
<dbReference type="PRINTS" id="PR00237">
    <property type="entry name" value="GPCRRHODOPSN"/>
</dbReference>
<reference evidence="7 8" key="1">
    <citation type="submission" date="2024-04" db="EMBL/GenBank/DDBJ databases">
        <authorList>
            <consortium name="Genoscope - CEA"/>
            <person name="William W."/>
        </authorList>
    </citation>
    <scope>NUCLEOTIDE SEQUENCE [LARGE SCALE GENOMIC DNA]</scope>
</reference>
<feature type="transmembrane region" description="Helical" evidence="5">
    <location>
        <begin position="70"/>
        <end position="96"/>
    </location>
</feature>
<dbReference type="PROSITE" id="PS50262">
    <property type="entry name" value="G_PROTEIN_RECEP_F1_2"/>
    <property type="match status" value="1"/>
</dbReference>
<evidence type="ECO:0000256" key="4">
    <source>
        <dbReference type="ARBA" id="ARBA00023136"/>
    </source>
</evidence>
<organism evidence="7 8">
    <name type="scientific">Lymnaea stagnalis</name>
    <name type="common">Great pond snail</name>
    <name type="synonym">Helix stagnalis</name>
    <dbReference type="NCBI Taxonomy" id="6523"/>
    <lineage>
        <taxon>Eukaryota</taxon>
        <taxon>Metazoa</taxon>
        <taxon>Spiralia</taxon>
        <taxon>Lophotrochozoa</taxon>
        <taxon>Mollusca</taxon>
        <taxon>Gastropoda</taxon>
        <taxon>Heterobranchia</taxon>
        <taxon>Euthyneura</taxon>
        <taxon>Panpulmonata</taxon>
        <taxon>Hygrophila</taxon>
        <taxon>Lymnaeoidea</taxon>
        <taxon>Lymnaeidae</taxon>
        <taxon>Lymnaea</taxon>
    </lineage>
</organism>
<evidence type="ECO:0000313" key="8">
    <source>
        <dbReference type="Proteomes" id="UP001497497"/>
    </source>
</evidence>
<dbReference type="GO" id="GO:0016020">
    <property type="term" value="C:membrane"/>
    <property type="evidence" value="ECO:0007669"/>
    <property type="project" value="UniProtKB-SubCell"/>
</dbReference>
<dbReference type="AlphaFoldDB" id="A0AAV2HCW2"/>
<evidence type="ECO:0000256" key="2">
    <source>
        <dbReference type="ARBA" id="ARBA00022692"/>
    </source>
</evidence>
<dbReference type="Gene3D" id="1.20.1070.10">
    <property type="entry name" value="Rhodopsin 7-helix transmembrane proteins"/>
    <property type="match status" value="1"/>
</dbReference>
<proteinExistence type="predicted"/>
<feature type="transmembrane region" description="Helical" evidence="5">
    <location>
        <begin position="116"/>
        <end position="134"/>
    </location>
</feature>
<feature type="transmembrane region" description="Helical" evidence="5">
    <location>
        <begin position="303"/>
        <end position="325"/>
    </location>
</feature>
<feature type="transmembrane region" description="Helical" evidence="5">
    <location>
        <begin position="206"/>
        <end position="232"/>
    </location>
</feature>
<dbReference type="Proteomes" id="UP001497497">
    <property type="component" value="Unassembled WGS sequence"/>
</dbReference>
<keyword evidence="3 5" id="KW-1133">Transmembrane helix</keyword>
<comment type="subcellular location">
    <subcellularLocation>
        <location evidence="1">Membrane</location>
    </subcellularLocation>
</comment>
<dbReference type="Pfam" id="PF10324">
    <property type="entry name" value="7TM_GPCR_Srw"/>
    <property type="match status" value="1"/>
</dbReference>
<protein>
    <recommendedName>
        <fullName evidence="6">G-protein coupled receptors family 1 profile domain-containing protein</fullName>
    </recommendedName>
</protein>
<dbReference type="GO" id="GO:0008528">
    <property type="term" value="F:G protein-coupled peptide receptor activity"/>
    <property type="evidence" value="ECO:0007669"/>
    <property type="project" value="InterPro"/>
</dbReference>